<dbReference type="EMBL" id="CH964239">
    <property type="protein sequence ID" value="EDW82639.1"/>
    <property type="molecule type" value="Genomic_DNA"/>
</dbReference>
<accession>B4NCT0</accession>
<keyword evidence="3" id="KW-1185">Reference proteome</keyword>
<protein>
    <submittedName>
        <fullName evidence="2">Uncharacterized protein</fullName>
    </submittedName>
</protein>
<dbReference type="PANTHER" id="PTHR31493">
    <property type="entry name" value="NAZO FAMILY MEMBER"/>
    <property type="match status" value="1"/>
</dbReference>
<gene>
    <name evidence="2" type="primary">Dwil\GK10097</name>
    <name evidence="2" type="ORF">Dwil_GK10097</name>
</gene>
<organism evidence="2 3">
    <name type="scientific">Drosophila willistoni</name>
    <name type="common">Fruit fly</name>
    <dbReference type="NCBI Taxonomy" id="7260"/>
    <lineage>
        <taxon>Eukaryota</taxon>
        <taxon>Metazoa</taxon>
        <taxon>Ecdysozoa</taxon>
        <taxon>Arthropoda</taxon>
        <taxon>Hexapoda</taxon>
        <taxon>Insecta</taxon>
        <taxon>Pterygota</taxon>
        <taxon>Neoptera</taxon>
        <taxon>Endopterygota</taxon>
        <taxon>Diptera</taxon>
        <taxon>Brachycera</taxon>
        <taxon>Muscomorpha</taxon>
        <taxon>Ephydroidea</taxon>
        <taxon>Drosophilidae</taxon>
        <taxon>Drosophila</taxon>
        <taxon>Sophophora</taxon>
    </lineage>
</organism>
<evidence type="ECO:0000313" key="3">
    <source>
        <dbReference type="Proteomes" id="UP000007798"/>
    </source>
</evidence>
<dbReference type="FunCoup" id="B4NCT0">
    <property type="interactions" value="90"/>
</dbReference>
<dbReference type="OrthoDB" id="5976774at2759"/>
<evidence type="ECO:0000256" key="1">
    <source>
        <dbReference type="ARBA" id="ARBA00029457"/>
    </source>
</evidence>
<proteinExistence type="inferred from homology"/>
<evidence type="ECO:0000313" key="2">
    <source>
        <dbReference type="EMBL" id="EDW82639.1"/>
    </source>
</evidence>
<dbReference type="eggNOG" id="ENOG502RZQC">
    <property type="taxonomic scope" value="Eukaryota"/>
</dbReference>
<dbReference type="KEGG" id="dwi:6649342"/>
<dbReference type="InterPro" id="IPR033369">
    <property type="entry name" value="C19orf12"/>
</dbReference>
<dbReference type="PhylomeDB" id="B4NCT0"/>
<dbReference type="PANTHER" id="PTHR31493:SF1">
    <property type="entry name" value="PROTEIN C19ORF12"/>
    <property type="match status" value="1"/>
</dbReference>
<name>B4NCT0_DROWI</name>
<sequence>MPIDTRELMSAIAIVADDQNVRVTVKQSGKGAAICCACSFAGGMLLGPVGLAVGGAAGGIAAYKLTSGSFRPLGEIILNDLTDAQREQLVQHVTKAVQDVHPTDLAMLLPLIMSNVPVQQAVLNTVMSFVTNELRMQIVD</sequence>
<dbReference type="OMA" id="INTRELM"/>
<dbReference type="HOGENOM" id="CLU_138025_1_0_1"/>
<dbReference type="AlphaFoldDB" id="B4NCT0"/>
<dbReference type="Pfam" id="PF20721">
    <property type="entry name" value="C19orf12"/>
    <property type="match status" value="1"/>
</dbReference>
<dbReference type="InParanoid" id="B4NCT0"/>
<reference evidence="2 3" key="1">
    <citation type="journal article" date="2007" name="Nature">
        <title>Evolution of genes and genomes on the Drosophila phylogeny.</title>
        <authorList>
            <consortium name="Drosophila 12 Genomes Consortium"/>
            <person name="Clark A.G."/>
            <person name="Eisen M.B."/>
            <person name="Smith D.R."/>
            <person name="Bergman C.M."/>
            <person name="Oliver B."/>
            <person name="Markow T.A."/>
            <person name="Kaufman T.C."/>
            <person name="Kellis M."/>
            <person name="Gelbart W."/>
            <person name="Iyer V.N."/>
            <person name="Pollard D.A."/>
            <person name="Sackton T.B."/>
            <person name="Larracuente A.M."/>
            <person name="Singh N.D."/>
            <person name="Abad J.P."/>
            <person name="Abt D.N."/>
            <person name="Adryan B."/>
            <person name="Aguade M."/>
            <person name="Akashi H."/>
            <person name="Anderson W.W."/>
            <person name="Aquadro C.F."/>
            <person name="Ardell D.H."/>
            <person name="Arguello R."/>
            <person name="Artieri C.G."/>
            <person name="Barbash D.A."/>
            <person name="Barker D."/>
            <person name="Barsanti P."/>
            <person name="Batterham P."/>
            <person name="Batzoglou S."/>
            <person name="Begun D."/>
            <person name="Bhutkar A."/>
            <person name="Blanco E."/>
            <person name="Bosak S.A."/>
            <person name="Bradley R.K."/>
            <person name="Brand A.D."/>
            <person name="Brent M.R."/>
            <person name="Brooks A.N."/>
            <person name="Brown R.H."/>
            <person name="Butlin R.K."/>
            <person name="Caggese C."/>
            <person name="Calvi B.R."/>
            <person name="Bernardo de Carvalho A."/>
            <person name="Caspi A."/>
            <person name="Castrezana S."/>
            <person name="Celniker S.E."/>
            <person name="Chang J.L."/>
            <person name="Chapple C."/>
            <person name="Chatterji S."/>
            <person name="Chinwalla A."/>
            <person name="Civetta A."/>
            <person name="Clifton S.W."/>
            <person name="Comeron J.M."/>
            <person name="Costello J.C."/>
            <person name="Coyne J.A."/>
            <person name="Daub J."/>
            <person name="David R.G."/>
            <person name="Delcher A.L."/>
            <person name="Delehaunty K."/>
            <person name="Do C.B."/>
            <person name="Ebling H."/>
            <person name="Edwards K."/>
            <person name="Eickbush T."/>
            <person name="Evans J.D."/>
            <person name="Filipski A."/>
            <person name="Findeiss S."/>
            <person name="Freyhult E."/>
            <person name="Fulton L."/>
            <person name="Fulton R."/>
            <person name="Garcia A.C."/>
            <person name="Gardiner A."/>
            <person name="Garfield D.A."/>
            <person name="Garvin B.E."/>
            <person name="Gibson G."/>
            <person name="Gilbert D."/>
            <person name="Gnerre S."/>
            <person name="Godfrey J."/>
            <person name="Good R."/>
            <person name="Gotea V."/>
            <person name="Gravely B."/>
            <person name="Greenberg A.J."/>
            <person name="Griffiths-Jones S."/>
            <person name="Gross S."/>
            <person name="Guigo R."/>
            <person name="Gustafson E.A."/>
            <person name="Haerty W."/>
            <person name="Hahn M.W."/>
            <person name="Halligan D.L."/>
            <person name="Halpern A.L."/>
            <person name="Halter G.M."/>
            <person name="Han M.V."/>
            <person name="Heger A."/>
            <person name="Hillier L."/>
            <person name="Hinrichs A.S."/>
            <person name="Holmes I."/>
            <person name="Hoskins R.A."/>
            <person name="Hubisz M.J."/>
            <person name="Hultmark D."/>
            <person name="Huntley M.A."/>
            <person name="Jaffe D.B."/>
            <person name="Jagadeeshan S."/>
            <person name="Jeck W.R."/>
            <person name="Johnson J."/>
            <person name="Jones C.D."/>
            <person name="Jordan W.C."/>
            <person name="Karpen G.H."/>
            <person name="Kataoka E."/>
            <person name="Keightley P.D."/>
            <person name="Kheradpour P."/>
            <person name="Kirkness E.F."/>
            <person name="Koerich L.B."/>
            <person name="Kristiansen K."/>
            <person name="Kudrna D."/>
            <person name="Kulathinal R.J."/>
            <person name="Kumar S."/>
            <person name="Kwok R."/>
            <person name="Lander E."/>
            <person name="Langley C.H."/>
            <person name="Lapoint R."/>
            <person name="Lazzaro B.P."/>
            <person name="Lee S.J."/>
            <person name="Levesque L."/>
            <person name="Li R."/>
            <person name="Lin C.F."/>
            <person name="Lin M.F."/>
            <person name="Lindblad-Toh K."/>
            <person name="Llopart A."/>
            <person name="Long M."/>
            <person name="Low L."/>
            <person name="Lozovsky E."/>
            <person name="Lu J."/>
            <person name="Luo M."/>
            <person name="Machado C.A."/>
            <person name="Makalowski W."/>
            <person name="Marzo M."/>
            <person name="Matsuda M."/>
            <person name="Matzkin L."/>
            <person name="McAllister B."/>
            <person name="McBride C.S."/>
            <person name="McKernan B."/>
            <person name="McKernan K."/>
            <person name="Mendez-Lago M."/>
            <person name="Minx P."/>
            <person name="Mollenhauer M.U."/>
            <person name="Montooth K."/>
            <person name="Mount S.M."/>
            <person name="Mu X."/>
            <person name="Myers E."/>
            <person name="Negre B."/>
            <person name="Newfeld S."/>
            <person name="Nielsen R."/>
            <person name="Noor M.A."/>
            <person name="O'Grady P."/>
            <person name="Pachter L."/>
            <person name="Papaceit M."/>
            <person name="Parisi M.J."/>
            <person name="Parisi M."/>
            <person name="Parts L."/>
            <person name="Pedersen J.S."/>
            <person name="Pesole G."/>
            <person name="Phillippy A.M."/>
            <person name="Ponting C.P."/>
            <person name="Pop M."/>
            <person name="Porcelli D."/>
            <person name="Powell J.R."/>
            <person name="Prohaska S."/>
            <person name="Pruitt K."/>
            <person name="Puig M."/>
            <person name="Quesneville H."/>
            <person name="Ram K.R."/>
            <person name="Rand D."/>
            <person name="Rasmussen M.D."/>
            <person name="Reed L.K."/>
            <person name="Reenan R."/>
            <person name="Reily A."/>
            <person name="Remington K.A."/>
            <person name="Rieger T.T."/>
            <person name="Ritchie M.G."/>
            <person name="Robin C."/>
            <person name="Rogers Y.H."/>
            <person name="Rohde C."/>
            <person name="Rozas J."/>
            <person name="Rubenfield M.J."/>
            <person name="Ruiz A."/>
            <person name="Russo S."/>
            <person name="Salzberg S.L."/>
            <person name="Sanchez-Gracia A."/>
            <person name="Saranga D.J."/>
            <person name="Sato H."/>
            <person name="Schaeffer S.W."/>
            <person name="Schatz M.C."/>
            <person name="Schlenke T."/>
            <person name="Schwartz R."/>
            <person name="Segarra C."/>
            <person name="Singh R.S."/>
            <person name="Sirot L."/>
            <person name="Sirota M."/>
            <person name="Sisneros N.B."/>
            <person name="Smith C.D."/>
            <person name="Smith T.F."/>
            <person name="Spieth J."/>
            <person name="Stage D.E."/>
            <person name="Stark A."/>
            <person name="Stephan W."/>
            <person name="Strausberg R.L."/>
            <person name="Strempel S."/>
            <person name="Sturgill D."/>
            <person name="Sutton G."/>
            <person name="Sutton G.G."/>
            <person name="Tao W."/>
            <person name="Teichmann S."/>
            <person name="Tobari Y.N."/>
            <person name="Tomimura Y."/>
            <person name="Tsolas J.M."/>
            <person name="Valente V.L."/>
            <person name="Venter E."/>
            <person name="Venter J.C."/>
            <person name="Vicario S."/>
            <person name="Vieira F.G."/>
            <person name="Vilella A.J."/>
            <person name="Villasante A."/>
            <person name="Walenz B."/>
            <person name="Wang J."/>
            <person name="Wasserman M."/>
            <person name="Watts T."/>
            <person name="Wilson D."/>
            <person name="Wilson R.K."/>
            <person name="Wing R.A."/>
            <person name="Wolfner M.F."/>
            <person name="Wong A."/>
            <person name="Wong G.K."/>
            <person name="Wu C.I."/>
            <person name="Wu G."/>
            <person name="Yamamoto D."/>
            <person name="Yang H.P."/>
            <person name="Yang S.P."/>
            <person name="Yorke J.A."/>
            <person name="Yoshida K."/>
            <person name="Zdobnov E."/>
            <person name="Zhang P."/>
            <person name="Zhang Y."/>
            <person name="Zimin A.V."/>
            <person name="Baldwin J."/>
            <person name="Abdouelleil A."/>
            <person name="Abdulkadir J."/>
            <person name="Abebe A."/>
            <person name="Abera B."/>
            <person name="Abreu J."/>
            <person name="Acer S.C."/>
            <person name="Aftuck L."/>
            <person name="Alexander A."/>
            <person name="An P."/>
            <person name="Anderson E."/>
            <person name="Anderson S."/>
            <person name="Arachi H."/>
            <person name="Azer M."/>
            <person name="Bachantsang P."/>
            <person name="Barry A."/>
            <person name="Bayul T."/>
            <person name="Berlin A."/>
            <person name="Bessette D."/>
            <person name="Bloom T."/>
            <person name="Blye J."/>
            <person name="Boguslavskiy L."/>
            <person name="Bonnet C."/>
            <person name="Boukhgalter B."/>
            <person name="Bourzgui I."/>
            <person name="Brown A."/>
            <person name="Cahill P."/>
            <person name="Channer S."/>
            <person name="Cheshatsang Y."/>
            <person name="Chuda L."/>
            <person name="Citroen M."/>
            <person name="Collymore A."/>
            <person name="Cooke P."/>
            <person name="Costello M."/>
            <person name="D'Aco K."/>
            <person name="Daza R."/>
            <person name="De Haan G."/>
            <person name="DeGray S."/>
            <person name="DeMaso C."/>
            <person name="Dhargay N."/>
            <person name="Dooley K."/>
            <person name="Dooley E."/>
            <person name="Doricent M."/>
            <person name="Dorje P."/>
            <person name="Dorjee K."/>
            <person name="Dupes A."/>
            <person name="Elong R."/>
            <person name="Falk J."/>
            <person name="Farina A."/>
            <person name="Faro S."/>
            <person name="Ferguson D."/>
            <person name="Fisher S."/>
            <person name="Foley C.D."/>
            <person name="Franke A."/>
            <person name="Friedrich D."/>
            <person name="Gadbois L."/>
            <person name="Gearin G."/>
            <person name="Gearin C.R."/>
            <person name="Giannoukos G."/>
            <person name="Goode T."/>
            <person name="Graham J."/>
            <person name="Grandbois E."/>
            <person name="Grewal S."/>
            <person name="Gyaltsen K."/>
            <person name="Hafez N."/>
            <person name="Hagos B."/>
            <person name="Hall J."/>
            <person name="Henson C."/>
            <person name="Hollinger A."/>
            <person name="Honan T."/>
            <person name="Huard M.D."/>
            <person name="Hughes L."/>
            <person name="Hurhula B."/>
            <person name="Husby M.E."/>
            <person name="Kamat A."/>
            <person name="Kanga B."/>
            <person name="Kashin S."/>
            <person name="Khazanovich D."/>
            <person name="Kisner P."/>
            <person name="Lance K."/>
            <person name="Lara M."/>
            <person name="Lee W."/>
            <person name="Lennon N."/>
            <person name="Letendre F."/>
            <person name="LeVine R."/>
            <person name="Lipovsky A."/>
            <person name="Liu X."/>
            <person name="Liu J."/>
            <person name="Liu S."/>
            <person name="Lokyitsang T."/>
            <person name="Lokyitsang Y."/>
            <person name="Lubonja R."/>
            <person name="Lui A."/>
            <person name="MacDonald P."/>
            <person name="Magnisalis V."/>
            <person name="Maru K."/>
            <person name="Matthews C."/>
            <person name="McCusker W."/>
            <person name="McDonough S."/>
            <person name="Mehta T."/>
            <person name="Meldrim J."/>
            <person name="Meneus L."/>
            <person name="Mihai O."/>
            <person name="Mihalev A."/>
            <person name="Mihova T."/>
            <person name="Mittelman R."/>
            <person name="Mlenga V."/>
            <person name="Montmayeur A."/>
            <person name="Mulrain L."/>
            <person name="Navidi A."/>
            <person name="Naylor J."/>
            <person name="Negash T."/>
            <person name="Nguyen T."/>
            <person name="Nguyen N."/>
            <person name="Nicol R."/>
            <person name="Norbu C."/>
            <person name="Norbu N."/>
            <person name="Novod N."/>
            <person name="O'Neill B."/>
            <person name="Osman S."/>
            <person name="Markiewicz E."/>
            <person name="Oyono O.L."/>
            <person name="Patti C."/>
            <person name="Phunkhang P."/>
            <person name="Pierre F."/>
            <person name="Priest M."/>
            <person name="Raghuraman S."/>
            <person name="Rege F."/>
            <person name="Reyes R."/>
            <person name="Rise C."/>
            <person name="Rogov P."/>
            <person name="Ross K."/>
            <person name="Ryan E."/>
            <person name="Settipalli S."/>
            <person name="Shea T."/>
            <person name="Sherpa N."/>
            <person name="Shi L."/>
            <person name="Shih D."/>
            <person name="Sparrow T."/>
            <person name="Spaulding J."/>
            <person name="Stalker J."/>
            <person name="Stange-Thomann N."/>
            <person name="Stavropoulos S."/>
            <person name="Stone C."/>
            <person name="Strader C."/>
            <person name="Tesfaye S."/>
            <person name="Thomson T."/>
            <person name="Thoulutsang Y."/>
            <person name="Thoulutsang D."/>
            <person name="Topham K."/>
            <person name="Topping I."/>
            <person name="Tsamla T."/>
            <person name="Vassiliev H."/>
            <person name="Vo A."/>
            <person name="Wangchuk T."/>
            <person name="Wangdi T."/>
            <person name="Weiand M."/>
            <person name="Wilkinson J."/>
            <person name="Wilson A."/>
            <person name="Yadav S."/>
            <person name="Young G."/>
            <person name="Yu Q."/>
            <person name="Zembek L."/>
            <person name="Zhong D."/>
            <person name="Zimmer A."/>
            <person name="Zwirko Z."/>
            <person name="Jaffe D.B."/>
            <person name="Alvarez P."/>
            <person name="Brockman W."/>
            <person name="Butler J."/>
            <person name="Chin C."/>
            <person name="Gnerre S."/>
            <person name="Grabherr M."/>
            <person name="Kleber M."/>
            <person name="Mauceli E."/>
            <person name="MacCallum I."/>
        </authorList>
    </citation>
    <scope>NUCLEOTIDE SEQUENCE [LARGE SCALE GENOMIC DNA]</scope>
    <source>
        <strain evidence="3">Tucson 14030-0811.24</strain>
    </source>
</reference>
<dbReference type="Proteomes" id="UP000007798">
    <property type="component" value="Unassembled WGS sequence"/>
</dbReference>
<comment type="similarity">
    <text evidence="1">Belongs to the C19orf12 family.</text>
</comment>